<gene>
    <name evidence="3" type="ORF">SAMN06264867_1138</name>
</gene>
<dbReference type="Proteomes" id="UP000319712">
    <property type="component" value="Unassembled WGS sequence"/>
</dbReference>
<evidence type="ECO:0000313" key="4">
    <source>
        <dbReference type="Proteomes" id="UP000319712"/>
    </source>
</evidence>
<keyword evidence="2" id="KW-0472">Membrane</keyword>
<organism evidence="3 4">
    <name type="scientific">Halorubrum cibi</name>
    <dbReference type="NCBI Taxonomy" id="413815"/>
    <lineage>
        <taxon>Archaea</taxon>
        <taxon>Methanobacteriati</taxon>
        <taxon>Methanobacteriota</taxon>
        <taxon>Stenosarchaea group</taxon>
        <taxon>Halobacteria</taxon>
        <taxon>Halobacteriales</taxon>
        <taxon>Haloferacaceae</taxon>
        <taxon>Halorubrum</taxon>
    </lineage>
</organism>
<keyword evidence="2" id="KW-1133">Transmembrane helix</keyword>
<protein>
    <recommendedName>
        <fullName evidence="5">Glutamate/valine-rich protein</fullName>
    </recommendedName>
</protein>
<keyword evidence="2" id="KW-0812">Transmembrane</keyword>
<keyword evidence="4" id="KW-1185">Reference proteome</keyword>
<evidence type="ECO:0008006" key="5">
    <source>
        <dbReference type="Google" id="ProtNLM"/>
    </source>
</evidence>
<feature type="transmembrane region" description="Helical" evidence="2">
    <location>
        <begin position="12"/>
        <end position="28"/>
    </location>
</feature>
<sequence length="239" mass="26555">MNPNRVDFVVDLAYGLMIFVAVVLFSVVGNQVGIAFGLGVLISYAIHVFWKMARFDPEWMTQEVTENVEETLKTEVDAVIERLEEVNDRVDRRPRADEVEEAVDESVGKVSEDVEKTVEEKVGEVTKDVEETVEKVSEDVEKTVEETVGETVEKTVGETVEKTVEEQVGETVEGAVEETVEETVEGTVEETVEKTVEETVEETVGDTVEETVDKRIEEVVDEDAVEDESGTGSDDDEAK</sequence>
<feature type="transmembrane region" description="Helical" evidence="2">
    <location>
        <begin position="34"/>
        <end position="50"/>
    </location>
</feature>
<proteinExistence type="predicted"/>
<evidence type="ECO:0000313" key="3">
    <source>
        <dbReference type="EMBL" id="SMO88101.1"/>
    </source>
</evidence>
<evidence type="ECO:0000256" key="2">
    <source>
        <dbReference type="SAM" id="Phobius"/>
    </source>
</evidence>
<dbReference type="EMBL" id="FXTD01000013">
    <property type="protein sequence ID" value="SMO88101.1"/>
    <property type="molecule type" value="Genomic_DNA"/>
</dbReference>
<feature type="compositionally biased region" description="Acidic residues" evidence="1">
    <location>
        <begin position="219"/>
        <end position="239"/>
    </location>
</feature>
<reference evidence="3 4" key="1">
    <citation type="submission" date="2017-05" db="EMBL/GenBank/DDBJ databases">
        <authorList>
            <person name="Varghese N."/>
            <person name="Submissions S."/>
        </authorList>
    </citation>
    <scope>NUCLEOTIDE SEQUENCE [LARGE SCALE GENOMIC DNA]</scope>
    <source>
        <strain evidence="3 4">DSM 19504</strain>
    </source>
</reference>
<dbReference type="RefSeq" id="WP_142987684.1">
    <property type="nucleotide sequence ID" value="NZ_FXTD01000013.1"/>
</dbReference>
<dbReference type="SUPFAM" id="SSF69349">
    <property type="entry name" value="Phage fibre proteins"/>
    <property type="match status" value="1"/>
</dbReference>
<feature type="region of interest" description="Disordered" evidence="1">
    <location>
        <begin position="217"/>
        <end position="239"/>
    </location>
</feature>
<accession>A0A521EXH6</accession>
<evidence type="ECO:0000256" key="1">
    <source>
        <dbReference type="SAM" id="MobiDB-lite"/>
    </source>
</evidence>
<name>A0A521EXH6_9EURY</name>
<dbReference type="AlphaFoldDB" id="A0A521EXH6"/>